<sequence>MKRLILSRYFGLFWTQNFMLFSLCRILIVDTRVEFGSNKMVLTTRLLIVYSSALWTRNSTRMIFDEPSIFGCVDLMVYFFNTRIRQIVCSSALWM</sequence>
<reference evidence="1 2" key="1">
    <citation type="submission" date="2017-11" db="EMBL/GenBank/DDBJ databases">
        <title>The genome of Rhizophagus clarus HR1 reveals common genetic basis of auxotrophy among arbuscular mycorrhizal fungi.</title>
        <authorList>
            <person name="Kobayashi Y."/>
        </authorList>
    </citation>
    <scope>NUCLEOTIDE SEQUENCE [LARGE SCALE GENOMIC DNA]</scope>
    <source>
        <strain evidence="1 2">HR1</strain>
    </source>
</reference>
<name>A0A2Z6Q8M1_9GLOM</name>
<accession>A0A2Z6Q8M1</accession>
<dbReference type="EMBL" id="BEXD01000158">
    <property type="protein sequence ID" value="GBB84812.1"/>
    <property type="molecule type" value="Genomic_DNA"/>
</dbReference>
<proteinExistence type="predicted"/>
<evidence type="ECO:0000313" key="1">
    <source>
        <dbReference type="EMBL" id="GBB84812.1"/>
    </source>
</evidence>
<protein>
    <submittedName>
        <fullName evidence="1">Uncharacterized protein</fullName>
    </submittedName>
</protein>
<comment type="caution">
    <text evidence="1">The sequence shown here is derived from an EMBL/GenBank/DDBJ whole genome shotgun (WGS) entry which is preliminary data.</text>
</comment>
<dbReference type="Proteomes" id="UP000247702">
    <property type="component" value="Unassembled WGS sequence"/>
</dbReference>
<organism evidence="1 2">
    <name type="scientific">Rhizophagus clarus</name>
    <dbReference type="NCBI Taxonomy" id="94130"/>
    <lineage>
        <taxon>Eukaryota</taxon>
        <taxon>Fungi</taxon>
        <taxon>Fungi incertae sedis</taxon>
        <taxon>Mucoromycota</taxon>
        <taxon>Glomeromycotina</taxon>
        <taxon>Glomeromycetes</taxon>
        <taxon>Glomerales</taxon>
        <taxon>Glomeraceae</taxon>
        <taxon>Rhizophagus</taxon>
    </lineage>
</organism>
<gene>
    <name evidence="1" type="ORF">RclHR1_01140001</name>
</gene>
<keyword evidence="2" id="KW-1185">Reference proteome</keyword>
<dbReference type="AlphaFoldDB" id="A0A2Z6Q8M1"/>
<evidence type="ECO:0000313" key="2">
    <source>
        <dbReference type="Proteomes" id="UP000247702"/>
    </source>
</evidence>